<dbReference type="AlphaFoldDB" id="A0A7J5TWC5"/>
<dbReference type="EMBL" id="WELI01000007">
    <property type="protein sequence ID" value="KAB7728746.1"/>
    <property type="molecule type" value="Genomic_DNA"/>
</dbReference>
<dbReference type="Gene3D" id="2.40.160.20">
    <property type="match status" value="1"/>
</dbReference>
<evidence type="ECO:0000256" key="1">
    <source>
        <dbReference type="SAM" id="SignalP"/>
    </source>
</evidence>
<evidence type="ECO:0008006" key="4">
    <source>
        <dbReference type="Google" id="ProtNLM"/>
    </source>
</evidence>
<evidence type="ECO:0000313" key="2">
    <source>
        <dbReference type="EMBL" id="KAB7728746.1"/>
    </source>
</evidence>
<gene>
    <name evidence="2" type="ORF">F5984_18130</name>
</gene>
<reference evidence="2 3" key="1">
    <citation type="submission" date="2019-10" db="EMBL/GenBank/DDBJ databases">
        <title>Rudanella paleaurantiibacter sp. nov., isolated from sludge.</title>
        <authorList>
            <person name="Xu S.Q."/>
        </authorList>
    </citation>
    <scope>NUCLEOTIDE SEQUENCE [LARGE SCALE GENOMIC DNA]</scope>
    <source>
        <strain evidence="2 3">HX-22-17</strain>
    </source>
</reference>
<dbReference type="RefSeq" id="WP_152125637.1">
    <property type="nucleotide sequence ID" value="NZ_WELI01000007.1"/>
</dbReference>
<sequence>MKLFQIAIALLALGGAAHAQGYDDSDLRPYSPYSVGVTYSVSARYGVGLPMGSQANYIDKISPTNLVLEGQWNLPGKLSVGIQTGYQYNQQRLGRSVTQFGDETVSAVQTRTLTTIPALATVAYNFTNAGAAFRPYVQLGAGGAYVDYTNFYGVLADRKNGINAAVAPAVGLKVFGRQGKGLGADIQAQYQHVFFKYNELNNSPSLMLSAGLVYRFY</sequence>
<protein>
    <recommendedName>
        <fullName evidence="4">Outer membrane beta-barrel protein</fullName>
    </recommendedName>
</protein>
<keyword evidence="1" id="KW-0732">Signal</keyword>
<keyword evidence="3" id="KW-1185">Reference proteome</keyword>
<feature type="signal peptide" evidence="1">
    <location>
        <begin position="1"/>
        <end position="19"/>
    </location>
</feature>
<dbReference type="InterPro" id="IPR011250">
    <property type="entry name" value="OMP/PagP_B-barrel"/>
</dbReference>
<name>A0A7J5TWC5_9BACT</name>
<comment type="caution">
    <text evidence="2">The sequence shown here is derived from an EMBL/GenBank/DDBJ whole genome shotgun (WGS) entry which is preliminary data.</text>
</comment>
<evidence type="ECO:0000313" key="3">
    <source>
        <dbReference type="Proteomes" id="UP000488299"/>
    </source>
</evidence>
<organism evidence="2 3">
    <name type="scientific">Rudanella paleaurantiibacter</name>
    <dbReference type="NCBI Taxonomy" id="2614655"/>
    <lineage>
        <taxon>Bacteria</taxon>
        <taxon>Pseudomonadati</taxon>
        <taxon>Bacteroidota</taxon>
        <taxon>Cytophagia</taxon>
        <taxon>Cytophagales</taxon>
        <taxon>Cytophagaceae</taxon>
        <taxon>Rudanella</taxon>
    </lineage>
</organism>
<proteinExistence type="predicted"/>
<feature type="chain" id="PRO_5029539133" description="Outer membrane beta-barrel protein" evidence="1">
    <location>
        <begin position="20"/>
        <end position="217"/>
    </location>
</feature>
<accession>A0A7J5TWC5</accession>
<dbReference type="SUPFAM" id="SSF56925">
    <property type="entry name" value="OMPA-like"/>
    <property type="match status" value="1"/>
</dbReference>
<dbReference type="Proteomes" id="UP000488299">
    <property type="component" value="Unassembled WGS sequence"/>
</dbReference>